<feature type="transmembrane region" description="Helical" evidence="5">
    <location>
        <begin position="76"/>
        <end position="93"/>
    </location>
</feature>
<evidence type="ECO:0000313" key="7">
    <source>
        <dbReference type="Proteomes" id="UP001185069"/>
    </source>
</evidence>
<dbReference type="Proteomes" id="UP001185069">
    <property type="component" value="Unassembled WGS sequence"/>
</dbReference>
<keyword evidence="2 5" id="KW-0812">Transmembrane</keyword>
<accession>A0ABU1J5V3</accession>
<feature type="transmembrane region" description="Helical" evidence="5">
    <location>
        <begin position="47"/>
        <end position="69"/>
    </location>
</feature>
<evidence type="ECO:0000256" key="1">
    <source>
        <dbReference type="ARBA" id="ARBA00004141"/>
    </source>
</evidence>
<feature type="transmembrane region" description="Helical" evidence="5">
    <location>
        <begin position="99"/>
        <end position="120"/>
    </location>
</feature>
<organism evidence="6 7">
    <name type="scientific">Arthrobacter russicus</name>
    <dbReference type="NCBI Taxonomy" id="172040"/>
    <lineage>
        <taxon>Bacteria</taxon>
        <taxon>Bacillati</taxon>
        <taxon>Actinomycetota</taxon>
        <taxon>Actinomycetes</taxon>
        <taxon>Micrococcales</taxon>
        <taxon>Micrococcaceae</taxon>
        <taxon>Arthrobacter</taxon>
    </lineage>
</organism>
<keyword evidence="4 5" id="KW-0472">Membrane</keyword>
<gene>
    <name evidence="6" type="ORF">JOE69_000003</name>
</gene>
<dbReference type="RefSeq" id="WP_309794992.1">
    <property type="nucleotide sequence ID" value="NZ_BAAAHY010000006.1"/>
</dbReference>
<reference evidence="6 7" key="1">
    <citation type="submission" date="2023-07" db="EMBL/GenBank/DDBJ databases">
        <title>Sequencing the genomes of 1000 actinobacteria strains.</title>
        <authorList>
            <person name="Klenk H.-P."/>
        </authorList>
    </citation>
    <scope>NUCLEOTIDE SEQUENCE [LARGE SCALE GENOMIC DNA]</scope>
    <source>
        <strain evidence="6 7">DSM 14555</strain>
    </source>
</reference>
<keyword evidence="7" id="KW-1185">Reference proteome</keyword>
<dbReference type="Pfam" id="PF02361">
    <property type="entry name" value="CbiQ"/>
    <property type="match status" value="1"/>
</dbReference>
<feature type="transmembrane region" description="Helical" evidence="5">
    <location>
        <begin position="21"/>
        <end position="41"/>
    </location>
</feature>
<protein>
    <submittedName>
        <fullName evidence="6">Biotin transport system permease protein</fullName>
    </submittedName>
</protein>
<evidence type="ECO:0000256" key="2">
    <source>
        <dbReference type="ARBA" id="ARBA00022692"/>
    </source>
</evidence>
<dbReference type="EMBL" id="JAVDQF010000001">
    <property type="protein sequence ID" value="MDR6267765.1"/>
    <property type="molecule type" value="Genomic_DNA"/>
</dbReference>
<evidence type="ECO:0000256" key="3">
    <source>
        <dbReference type="ARBA" id="ARBA00022989"/>
    </source>
</evidence>
<name>A0ABU1J5V3_9MICC</name>
<dbReference type="CDD" id="cd16914">
    <property type="entry name" value="EcfT"/>
    <property type="match status" value="1"/>
</dbReference>
<sequence length="213" mass="22918">MRGHSFLIGQYQAGNSWLHRTPYLVKLLGMAAVGALCYLLPLLWPPGWLPVLLLLAGLVACYPLAGLSWRSLMGSLKLLWPVLVFLAGYQFWSKGWTEGWPVAVNLVAVLLSCVYAAGLLSLSTPVQEVLDGLAALVRPLRPLGVDDEKFALTVSIMFRSIPYLLGSYADVHDAAKARGLERSIRAHVLPTVIATVGLAQSTGEALAARGLGD</sequence>
<keyword evidence="3 5" id="KW-1133">Transmembrane helix</keyword>
<proteinExistence type="predicted"/>
<evidence type="ECO:0000313" key="6">
    <source>
        <dbReference type="EMBL" id="MDR6267765.1"/>
    </source>
</evidence>
<comment type="caution">
    <text evidence="6">The sequence shown here is derived from an EMBL/GenBank/DDBJ whole genome shotgun (WGS) entry which is preliminary data.</text>
</comment>
<evidence type="ECO:0000256" key="5">
    <source>
        <dbReference type="SAM" id="Phobius"/>
    </source>
</evidence>
<evidence type="ECO:0000256" key="4">
    <source>
        <dbReference type="ARBA" id="ARBA00023136"/>
    </source>
</evidence>
<comment type="subcellular location">
    <subcellularLocation>
        <location evidence="1">Membrane</location>
        <topology evidence="1">Multi-pass membrane protein</topology>
    </subcellularLocation>
</comment>
<dbReference type="InterPro" id="IPR003339">
    <property type="entry name" value="ABC/ECF_trnsptr_transmembrane"/>
</dbReference>